<dbReference type="Pfam" id="PF17956">
    <property type="entry name" value="NAPRTase_C"/>
    <property type="match status" value="1"/>
</dbReference>
<evidence type="ECO:0000256" key="1">
    <source>
        <dbReference type="ARBA" id="ARBA00001936"/>
    </source>
</evidence>
<dbReference type="FunFam" id="3.20.20.70:FF:000155">
    <property type="entry name" value="Nicotinate phosphoribosyltransferase"/>
    <property type="match status" value="1"/>
</dbReference>
<dbReference type="SUPFAM" id="SSF54675">
    <property type="entry name" value="Nicotinate/Quinolinate PRTase N-terminal domain-like"/>
    <property type="match status" value="1"/>
</dbReference>
<accession>A0AAN9TTA8</accession>
<dbReference type="Gene3D" id="3.20.20.70">
    <property type="entry name" value="Aldolase class I"/>
    <property type="match status" value="1"/>
</dbReference>
<evidence type="ECO:0000256" key="5">
    <source>
        <dbReference type="ARBA" id="ARBA00013236"/>
    </source>
</evidence>
<evidence type="ECO:0000256" key="4">
    <source>
        <dbReference type="ARBA" id="ARBA00010897"/>
    </source>
</evidence>
<dbReference type="InterPro" id="IPR040727">
    <property type="entry name" value="NAPRTase_N"/>
</dbReference>
<comment type="pathway">
    <text evidence="3 16">Cofactor biosynthesis; NAD(+) biosynthesis; nicotinate D-ribonucleotide from nicotinate: step 1/1.</text>
</comment>
<comment type="caution">
    <text evidence="20">The sequence shown here is derived from an EMBL/GenBank/DDBJ whole genome shotgun (WGS) entry which is preliminary data.</text>
</comment>
<comment type="cofactor">
    <cofactor evidence="1">
        <name>Mn(2+)</name>
        <dbReference type="ChEBI" id="CHEBI:29035"/>
    </cofactor>
</comment>
<dbReference type="Pfam" id="PF17767">
    <property type="entry name" value="NAPRTase_N"/>
    <property type="match status" value="1"/>
</dbReference>
<keyword evidence="10 16" id="KW-0808">Transferase</keyword>
<keyword evidence="12" id="KW-0460">Magnesium</keyword>
<dbReference type="InterPro" id="IPR013785">
    <property type="entry name" value="Aldolase_TIM"/>
</dbReference>
<dbReference type="GO" id="GO:0005829">
    <property type="term" value="C:cytosol"/>
    <property type="evidence" value="ECO:0007669"/>
    <property type="project" value="TreeGrafter"/>
</dbReference>
<dbReference type="InterPro" id="IPR041619">
    <property type="entry name" value="NAPRTase_C"/>
</dbReference>
<evidence type="ECO:0000256" key="10">
    <source>
        <dbReference type="ARBA" id="ARBA00022679"/>
    </source>
</evidence>
<evidence type="ECO:0000256" key="12">
    <source>
        <dbReference type="ARBA" id="ARBA00022842"/>
    </source>
</evidence>
<dbReference type="FunFam" id="3.20.20.70:FF:000173">
    <property type="entry name" value="Nicotinate phosphoribosyltransferase"/>
    <property type="match status" value="1"/>
</dbReference>
<comment type="similarity">
    <text evidence="4 16">Belongs to the NAPRTase family.</text>
</comment>
<dbReference type="InterPro" id="IPR041525">
    <property type="entry name" value="N/Namide_PRibTrfase"/>
</dbReference>
<keyword evidence="13" id="KW-0464">Manganese</keyword>
<evidence type="ECO:0000256" key="16">
    <source>
        <dbReference type="RuleBase" id="RU365100"/>
    </source>
</evidence>
<keyword evidence="11" id="KW-0479">Metal-binding</keyword>
<evidence type="ECO:0000256" key="11">
    <source>
        <dbReference type="ARBA" id="ARBA00022723"/>
    </source>
</evidence>
<comment type="function">
    <text evidence="14">Catalyzes the first step in the biosynthesis of NAD from nicotinic acid, the ATP-dependent synthesis of beta-nicotinate D-ribonucleotide from nicotinate and 5-phospho-D-ribose 1-phosphate. Helps prevent cellular oxidative stress via its role in NAD biosynthesis.</text>
</comment>
<evidence type="ECO:0000313" key="20">
    <source>
        <dbReference type="EMBL" id="KAK7590157.1"/>
    </source>
</evidence>
<evidence type="ECO:0000256" key="3">
    <source>
        <dbReference type="ARBA" id="ARBA00004952"/>
    </source>
</evidence>
<evidence type="ECO:0000256" key="8">
    <source>
        <dbReference type="ARBA" id="ARBA00022598"/>
    </source>
</evidence>
<dbReference type="Gene3D" id="3.20.140.10">
    <property type="entry name" value="nicotinate phosphoribosyltransferase"/>
    <property type="match status" value="2"/>
</dbReference>
<comment type="PTM">
    <text evidence="16">Transiently phosphorylated on a His residue during the reaction cycle. Phosphorylation strongly increases the affinity for substrates and increases the rate of nicotinate D-ribonucleotide production. Dephosphorylation regenerates the low-affinity form of the enzyme, leading to product release.</text>
</comment>
<evidence type="ECO:0000259" key="19">
    <source>
        <dbReference type="Pfam" id="PF17956"/>
    </source>
</evidence>
<dbReference type="InterPro" id="IPR007229">
    <property type="entry name" value="Nic_PRibTrfase-Fam"/>
</dbReference>
<evidence type="ECO:0000256" key="7">
    <source>
        <dbReference type="ARBA" id="ARBA00022553"/>
    </source>
</evidence>
<dbReference type="EC" id="6.3.4.21" evidence="5 16"/>
<dbReference type="InterPro" id="IPR036068">
    <property type="entry name" value="Nicotinate_pribotase-like_C"/>
</dbReference>
<dbReference type="PANTHER" id="PTHR11098:SF1">
    <property type="entry name" value="NICOTINATE PHOSPHORIBOSYLTRANSFERASE"/>
    <property type="match status" value="1"/>
</dbReference>
<feature type="domain" description="Nicotinate phosphoribosyltransferase N-terminal" evidence="18">
    <location>
        <begin position="15"/>
        <end position="142"/>
    </location>
</feature>
<dbReference type="GO" id="GO:0046872">
    <property type="term" value="F:metal ion binding"/>
    <property type="evidence" value="ECO:0007669"/>
    <property type="project" value="UniProtKB-KW"/>
</dbReference>
<dbReference type="FunFam" id="3.20.140.10:FF:000002">
    <property type="entry name" value="Nicotinate phosphoribosyltransferase"/>
    <property type="match status" value="1"/>
</dbReference>
<protein>
    <recommendedName>
        <fullName evidence="6 16">Nicotinate phosphoribosyltransferase</fullName>
        <ecNumber evidence="5 16">6.3.4.21</ecNumber>
    </recommendedName>
</protein>
<dbReference type="CDD" id="cd01570">
    <property type="entry name" value="NAPRTase_A"/>
    <property type="match status" value="1"/>
</dbReference>
<evidence type="ECO:0000256" key="13">
    <source>
        <dbReference type="ARBA" id="ARBA00023211"/>
    </source>
</evidence>
<name>A0AAN9TTA8_9HEMI</name>
<keyword evidence="9 16" id="KW-0662">Pyridine nucleotide biosynthesis</keyword>
<comment type="catalytic activity">
    <reaction evidence="15 16">
        <text>5-phospho-alpha-D-ribose 1-diphosphate + nicotinate + ATP + H2O = nicotinate beta-D-ribonucleotide + ADP + phosphate + diphosphate</text>
        <dbReference type="Rhea" id="RHEA:36163"/>
        <dbReference type="ChEBI" id="CHEBI:15377"/>
        <dbReference type="ChEBI" id="CHEBI:30616"/>
        <dbReference type="ChEBI" id="CHEBI:32544"/>
        <dbReference type="ChEBI" id="CHEBI:33019"/>
        <dbReference type="ChEBI" id="CHEBI:43474"/>
        <dbReference type="ChEBI" id="CHEBI:57502"/>
        <dbReference type="ChEBI" id="CHEBI:58017"/>
        <dbReference type="ChEBI" id="CHEBI:456216"/>
        <dbReference type="EC" id="6.3.4.21"/>
    </reaction>
</comment>
<dbReference type="GO" id="GO:0004516">
    <property type="term" value="F:nicotinate phosphoribosyltransferase activity"/>
    <property type="evidence" value="ECO:0007669"/>
    <property type="project" value="UniProtKB-UniRule"/>
</dbReference>
<dbReference type="GO" id="GO:0034355">
    <property type="term" value="P:NAD+ biosynthetic process via the salvage pathway"/>
    <property type="evidence" value="ECO:0007669"/>
    <property type="project" value="TreeGrafter"/>
</dbReference>
<dbReference type="GO" id="GO:0016740">
    <property type="term" value="F:transferase activity"/>
    <property type="evidence" value="ECO:0007669"/>
    <property type="project" value="UniProtKB-KW"/>
</dbReference>
<evidence type="ECO:0000256" key="6">
    <source>
        <dbReference type="ARBA" id="ARBA00021569"/>
    </source>
</evidence>
<dbReference type="EMBL" id="JBBCAQ010000022">
    <property type="protein sequence ID" value="KAK7590157.1"/>
    <property type="molecule type" value="Genomic_DNA"/>
</dbReference>
<dbReference type="AlphaFoldDB" id="A0AAN9TTA8"/>
<evidence type="ECO:0000256" key="2">
    <source>
        <dbReference type="ARBA" id="ARBA00001946"/>
    </source>
</evidence>
<dbReference type="Pfam" id="PF04095">
    <property type="entry name" value="NAPRTase"/>
    <property type="match status" value="1"/>
</dbReference>
<dbReference type="InterPro" id="IPR006405">
    <property type="entry name" value="Nic_PRibTrfase_pncB"/>
</dbReference>
<keyword evidence="7" id="KW-0597">Phosphoprotein</keyword>
<feature type="domain" description="Nicotinate phosphoribosyltransferase C-terminal" evidence="19">
    <location>
        <begin position="418"/>
        <end position="528"/>
    </location>
</feature>
<gene>
    <name evidence="20" type="ORF">V9T40_001770</name>
</gene>
<feature type="domain" description="Nicotinate/nicotinamide phosphoribosyltransferase" evidence="17">
    <location>
        <begin position="163"/>
        <end position="414"/>
    </location>
</feature>
<evidence type="ECO:0000256" key="14">
    <source>
        <dbReference type="ARBA" id="ARBA00023426"/>
    </source>
</evidence>
<proteinExistence type="inferred from homology"/>
<evidence type="ECO:0000256" key="15">
    <source>
        <dbReference type="ARBA" id="ARBA00048668"/>
    </source>
</evidence>
<dbReference type="PIRSF" id="PIRSF000484">
    <property type="entry name" value="NAPRT"/>
    <property type="match status" value="1"/>
</dbReference>
<evidence type="ECO:0000259" key="18">
    <source>
        <dbReference type="Pfam" id="PF17767"/>
    </source>
</evidence>
<keyword evidence="21" id="KW-1185">Reference proteome</keyword>
<evidence type="ECO:0000313" key="21">
    <source>
        <dbReference type="Proteomes" id="UP001367676"/>
    </source>
</evidence>
<evidence type="ECO:0000259" key="17">
    <source>
        <dbReference type="Pfam" id="PF04095"/>
    </source>
</evidence>
<sequence length="545" mass="61217">MTSNLAPDNTLVQPLLTDLYQISMAYAYWKADKINDHAVFDLFFRKNPFGGEFTFFAGLEQCIKFLASFHYTDSDINYLRETMPKCTDEEFFIFLKSVTAKDISLYAIEEGTVVFPRVPLMRIEGPLIVVQLLETTFLTLVNFASLMTTNAVRYRMAAGDKISLMEFGLRRAQGPDGGLSASKYSYIGGFNGTSNVLAGKMFNIPVKGTHAHAFINSFTGFEELKSKMLKRYDSSESEDLLAKSIEWRKKIAPLLKCSVDQASDGELAALISFAIAFPQNFVALIDTYDVSRSGLLNFSAVALALNDLGYKAMGIRIDSGDLAYLSEIARKLFIRIADDFSVPWFADLMIVASNDINEETIWSLNEQNHKINCFGIGTNLVTCQKQPALGCVYKLVELNKSPRVKLSQDANKMTMPGRKDVYRLYGSDGYALCDLLQRSCEPPPEVLTRVLCRHPVNPVKRAHATPSKVESLLKLFWKDGCVCMPHEDWASIEVIRNRVRSSLLTLRQDHKRNLNPTPYKVSVSDNLFGYINDLWMQNAPIGDLS</sequence>
<comment type="cofactor">
    <cofactor evidence="2">
        <name>Mg(2+)</name>
        <dbReference type="ChEBI" id="CHEBI:18420"/>
    </cofactor>
</comment>
<dbReference type="NCBIfam" id="TIGR01513">
    <property type="entry name" value="NAPRTase_put"/>
    <property type="match status" value="1"/>
</dbReference>
<organism evidence="20 21">
    <name type="scientific">Parthenolecanium corni</name>
    <dbReference type="NCBI Taxonomy" id="536013"/>
    <lineage>
        <taxon>Eukaryota</taxon>
        <taxon>Metazoa</taxon>
        <taxon>Ecdysozoa</taxon>
        <taxon>Arthropoda</taxon>
        <taxon>Hexapoda</taxon>
        <taxon>Insecta</taxon>
        <taxon>Pterygota</taxon>
        <taxon>Neoptera</taxon>
        <taxon>Paraneoptera</taxon>
        <taxon>Hemiptera</taxon>
        <taxon>Sternorrhyncha</taxon>
        <taxon>Coccoidea</taxon>
        <taxon>Coccidae</taxon>
        <taxon>Parthenolecanium</taxon>
    </lineage>
</organism>
<evidence type="ECO:0000256" key="9">
    <source>
        <dbReference type="ARBA" id="ARBA00022642"/>
    </source>
</evidence>
<keyword evidence="8 16" id="KW-0436">Ligase</keyword>
<dbReference type="PANTHER" id="PTHR11098">
    <property type="entry name" value="NICOTINATE PHOSPHORIBOSYLTRANSFERASE"/>
    <property type="match status" value="1"/>
</dbReference>
<reference evidence="20 21" key="1">
    <citation type="submission" date="2024-03" db="EMBL/GenBank/DDBJ databases">
        <title>Adaptation during the transition from Ophiocordyceps entomopathogen to insect associate is accompanied by gene loss and intensified selection.</title>
        <authorList>
            <person name="Ward C.M."/>
            <person name="Onetto C.A."/>
            <person name="Borneman A.R."/>
        </authorList>
    </citation>
    <scope>NUCLEOTIDE SEQUENCE [LARGE SCALE GENOMIC DNA]</scope>
    <source>
        <strain evidence="20">AWRI1</strain>
        <tissue evidence="20">Single Adult Female</tissue>
    </source>
</reference>
<dbReference type="SUPFAM" id="SSF51690">
    <property type="entry name" value="Nicotinate/Quinolinate PRTase C-terminal domain-like"/>
    <property type="match status" value="1"/>
</dbReference>
<dbReference type="Proteomes" id="UP001367676">
    <property type="component" value="Unassembled WGS sequence"/>
</dbReference>